<keyword evidence="2" id="KW-1133">Transmembrane helix</keyword>
<evidence type="ECO:0000256" key="2">
    <source>
        <dbReference type="SAM" id="Phobius"/>
    </source>
</evidence>
<evidence type="ECO:0000313" key="4">
    <source>
        <dbReference type="EMBL" id="PPK72689.1"/>
    </source>
</evidence>
<dbReference type="EMBL" id="PTIY01000003">
    <property type="protein sequence ID" value="PPK72689.1"/>
    <property type="molecule type" value="Genomic_DNA"/>
</dbReference>
<evidence type="ECO:0000313" key="5">
    <source>
        <dbReference type="Proteomes" id="UP000238071"/>
    </source>
</evidence>
<keyword evidence="2" id="KW-0812">Transmembrane</keyword>
<keyword evidence="5" id="KW-1185">Reference proteome</keyword>
<dbReference type="RefSeq" id="WP_104422785.1">
    <property type="nucleotide sequence ID" value="NZ_PTIY01000003.1"/>
</dbReference>
<keyword evidence="1" id="KW-1188">Viral release from host cell</keyword>
<reference evidence="4 5" key="1">
    <citation type="submission" date="2018-02" db="EMBL/GenBank/DDBJ databases">
        <title>Subsurface microbial communities from deep shales in Ohio and West Virginia, USA.</title>
        <authorList>
            <person name="Wrighton K."/>
        </authorList>
    </citation>
    <scope>NUCLEOTIDE SEQUENCE [LARGE SCALE GENOMIC DNA]</scope>
    <source>
        <strain evidence="4 5">OWC-G53F</strain>
    </source>
</reference>
<evidence type="ECO:0000259" key="3">
    <source>
        <dbReference type="Pfam" id="PF10145"/>
    </source>
</evidence>
<name>A0A2S6H5C4_9GAMM</name>
<feature type="domain" description="Phage tail tape measure protein" evidence="3">
    <location>
        <begin position="189"/>
        <end position="392"/>
    </location>
</feature>
<sequence>MANNISLGIIIGAALSGTVGRTFQTLDAKAVGLGKSLQSVRLGRAASDDVMQYRTKLANLTAAQHQFGSSNTNLVGQIARTELALGKASEKARKYGIDVGSIVGENRKLIQSEQALSRQLARTNALKANRDRRSELGGQMVGTIGMAYAASAPISEAVKFETAMVGVSKQVSGARDPSGQLTGVYADMRKQIQMLGREMPVATNGIADMVTAGARMGVEKENLIGFAKVTGMMATAFELPEGELADNMGKIAKLYNIPIKNIEGLADTINYLDDNAIAKGGDIISFLSRVGGVAASVKIGDKSMAALGSTLLTLGETTDTAGTATNAMFQKLANAEGGTKDFKEAMGSIGLSLYDVQKGMQIDGEGTFLKVLEAIRSMPKGQRLGIMADLVGMEHSDTMAKLVGGIEEYRSQIKMANSEAAKGSISKEFSAQLATTAAQLTITKNRATELAVNLGSVLLPGFNTALGAAGGLSSDLADLSAEFPGVTKVVIGATVGLIGLKVTTLAVGYAVTVVKDVFTVAAGILDFFQLSSLRATGALVAQKAAVLGAAIQQKALATWTGVVTTAQWLWNAAIIANPIGAMVAVAVVAVAALGAAVYYIYNNWGGITTWFSGVFTAIGGVVTTVGSAIGAAFFTAASSVRAVWEPVINWLAEKFAWIGQSVEWIKGIGSSIGGVVSSAASNISQQAKGTVLGAAMASTVAAPALATPLPAMPPAAGSAPATAIHQTNTATIHITQQPGEDQNALAERVAKHLKRQQAADARGALHD</sequence>
<dbReference type="NCBIfam" id="TIGR01760">
    <property type="entry name" value="tape_meas_TP901"/>
    <property type="match status" value="1"/>
</dbReference>
<feature type="transmembrane region" description="Helical" evidence="2">
    <location>
        <begin position="579"/>
        <end position="601"/>
    </location>
</feature>
<dbReference type="InterPro" id="IPR010090">
    <property type="entry name" value="Phage_tape_meas"/>
</dbReference>
<evidence type="ECO:0000256" key="1">
    <source>
        <dbReference type="ARBA" id="ARBA00022612"/>
    </source>
</evidence>
<gene>
    <name evidence="4" type="ORF">B0F88_103122</name>
</gene>
<keyword evidence="2" id="KW-0472">Membrane</keyword>
<feature type="transmembrane region" description="Helical" evidence="2">
    <location>
        <begin position="613"/>
        <end position="634"/>
    </location>
</feature>
<proteinExistence type="predicted"/>
<dbReference type="Proteomes" id="UP000238071">
    <property type="component" value="Unassembled WGS sequence"/>
</dbReference>
<dbReference type="PANTHER" id="PTHR37813">
    <property type="entry name" value="FELS-2 PROPHAGE PROTEIN"/>
    <property type="match status" value="1"/>
</dbReference>
<dbReference type="Pfam" id="PF10145">
    <property type="entry name" value="PhageMin_Tail"/>
    <property type="match status" value="1"/>
</dbReference>
<protein>
    <submittedName>
        <fullName evidence="4">TP901 family phage tail tape measure protein</fullName>
    </submittedName>
</protein>
<dbReference type="AlphaFoldDB" id="A0A2S6H5C4"/>
<accession>A0A2S6H5C4</accession>
<organism evidence="4 5">
    <name type="scientific">Methylobacter tundripaludum</name>
    <dbReference type="NCBI Taxonomy" id="173365"/>
    <lineage>
        <taxon>Bacteria</taxon>
        <taxon>Pseudomonadati</taxon>
        <taxon>Pseudomonadota</taxon>
        <taxon>Gammaproteobacteria</taxon>
        <taxon>Methylococcales</taxon>
        <taxon>Methylococcaceae</taxon>
        <taxon>Methylobacter</taxon>
    </lineage>
</organism>
<comment type="caution">
    <text evidence="4">The sequence shown here is derived from an EMBL/GenBank/DDBJ whole genome shotgun (WGS) entry which is preliminary data.</text>
</comment>
<dbReference type="OrthoDB" id="8019720at2"/>
<dbReference type="PANTHER" id="PTHR37813:SF1">
    <property type="entry name" value="FELS-2 PROPHAGE PROTEIN"/>
    <property type="match status" value="1"/>
</dbReference>